<comment type="similarity">
    <text evidence="2 8">Belongs to the lipase maturation factor family.</text>
</comment>
<dbReference type="GeneTree" id="ENSGT00530000063702"/>
<dbReference type="InterPro" id="IPR057433">
    <property type="entry name" value="LMF1/2_C"/>
</dbReference>
<dbReference type="OrthoDB" id="5988002at2759"/>
<evidence type="ECO:0000256" key="2">
    <source>
        <dbReference type="ARBA" id="ARBA00005512"/>
    </source>
</evidence>
<dbReference type="GeneID" id="115542072"/>
<evidence type="ECO:0000256" key="6">
    <source>
        <dbReference type="ARBA" id="ARBA00023136"/>
    </source>
</evidence>
<dbReference type="InterPro" id="IPR009613">
    <property type="entry name" value="LMF"/>
</dbReference>
<dbReference type="Pfam" id="PF25179">
    <property type="entry name" value="LMF1_C"/>
    <property type="match status" value="1"/>
</dbReference>
<organism evidence="12 13">
    <name type="scientific">Gadus morhua</name>
    <name type="common">Atlantic cod</name>
    <dbReference type="NCBI Taxonomy" id="8049"/>
    <lineage>
        <taxon>Eukaryota</taxon>
        <taxon>Metazoa</taxon>
        <taxon>Chordata</taxon>
        <taxon>Craniata</taxon>
        <taxon>Vertebrata</taxon>
        <taxon>Euteleostomi</taxon>
        <taxon>Actinopterygii</taxon>
        <taxon>Neopterygii</taxon>
        <taxon>Teleostei</taxon>
        <taxon>Neoteleostei</taxon>
        <taxon>Acanthomorphata</taxon>
        <taxon>Zeiogadaria</taxon>
        <taxon>Gadariae</taxon>
        <taxon>Gadiformes</taxon>
        <taxon>Gadoidei</taxon>
        <taxon>Gadidae</taxon>
        <taxon>Gadus</taxon>
    </lineage>
</organism>
<dbReference type="Ensembl" id="ENSGMOT00000050369.1">
    <property type="protein sequence ID" value="ENSGMOP00000067163.1"/>
    <property type="gene ID" value="ENSGMOG00000032922.1"/>
</dbReference>
<accession>A0A8C5CU82</accession>
<feature type="transmembrane region" description="Helical" evidence="8">
    <location>
        <begin position="106"/>
        <end position="126"/>
    </location>
</feature>
<reference evidence="12" key="2">
    <citation type="submission" date="2025-09" db="UniProtKB">
        <authorList>
            <consortium name="Ensembl"/>
        </authorList>
    </citation>
    <scope>IDENTIFICATION</scope>
</reference>
<evidence type="ECO:0000313" key="12">
    <source>
        <dbReference type="Ensembl" id="ENSGMOP00000067163.1"/>
    </source>
</evidence>
<evidence type="ECO:0000256" key="7">
    <source>
        <dbReference type="ARBA" id="ARBA00023180"/>
    </source>
</evidence>
<dbReference type="AlphaFoldDB" id="A0A8C5CU82"/>
<evidence type="ECO:0000259" key="11">
    <source>
        <dbReference type="Pfam" id="PF25179"/>
    </source>
</evidence>
<dbReference type="RefSeq" id="XP_030210023.1">
    <property type="nucleotide sequence ID" value="XM_030354163.1"/>
</dbReference>
<dbReference type="Proteomes" id="UP000694546">
    <property type="component" value="Chromosome 4"/>
</dbReference>
<gene>
    <name evidence="12" type="primary">LOC115542072</name>
</gene>
<feature type="transmembrane region" description="Helical" evidence="8">
    <location>
        <begin position="302"/>
        <end position="320"/>
    </location>
</feature>
<keyword evidence="6 8" id="KW-0472">Membrane</keyword>
<proteinExistence type="inferred from homology"/>
<feature type="domain" description="Lipase maturation factor 1/2 N-terminal" evidence="10">
    <location>
        <begin position="128"/>
        <end position="286"/>
    </location>
</feature>
<feature type="transmembrane region" description="Helical" evidence="8">
    <location>
        <begin position="262"/>
        <end position="282"/>
    </location>
</feature>
<evidence type="ECO:0000256" key="1">
    <source>
        <dbReference type="ARBA" id="ARBA00004477"/>
    </source>
</evidence>
<evidence type="ECO:0000313" key="13">
    <source>
        <dbReference type="Proteomes" id="UP000694546"/>
    </source>
</evidence>
<dbReference type="Pfam" id="PF06762">
    <property type="entry name" value="LMF1"/>
    <property type="match status" value="1"/>
</dbReference>
<comment type="subcellular location">
    <subcellularLocation>
        <location evidence="1 8">Endoplasmic reticulum membrane</location>
        <topology evidence="1 8">Multi-pass membrane protein</topology>
    </subcellularLocation>
</comment>
<keyword evidence="13" id="KW-1185">Reference proteome</keyword>
<feature type="domain" description="Lipase maturation factor 1/2 C-terminal" evidence="11">
    <location>
        <begin position="439"/>
        <end position="581"/>
    </location>
</feature>
<protein>
    <recommendedName>
        <fullName evidence="8">Lipase maturation factor</fullName>
    </recommendedName>
</protein>
<sequence>MGEIRVPRNMFLWSMAIVYMLAFSSLYVQLPGLHGNGGVSPVRPAEPPGLTGLPLLDLMLASPRTVLLDLARAWGADPPQALELVCLAGALLALGAATLAPLRGSLVFLALWCLYFSLSQVGRGLLSSPWDGLLLEAGFLAVLVAPLSLLGRQVSSGRHDPMTFWLTRWLLFRLTFGSGVAKLAGHSAPWWNLSAVSHMLESQASPTALAWWAAQLPSWVLRLGTVGVLVSQVLVPLLYFAPIRCLRITAFYVQLVHQLLSALTGNLTVLNLLTVALGFSLLDTEHTMSKKKRAAKTWGQTLVWVLTLLVELGVYVLIIYSATRLFQIDVDWEARTVSSKTAFTQQQFGDVLRTTMGSTVWIAVLSLTWEVVGALLSSLCVRGFFWKLWALVQWAVFAAATVAMFAVSVVPYTSMEPWSSSKVLPVVKRAHEWVKPYQLVSSYALDRQLAAGRGRPELVLEGSRDQHTWTEIHWMYKPGNVSAPPPLVAPYEARLDWQMWRAAQGQAQESPWFCGLVLGLLQGNKNVERLLQTDPSQYAFSEERPAYLRATLYQYQFTQQDPDGSGPKQWWRRDFVKDFCPIVYLGDPDLQAMLSLHGLDEESPQSGPSHSPLARLLALLRGHLETLPGPHVQWALLATVATICVLKCLLSRGPGGRACAAPPAEPKSKKAKTPAAPASKAPAGPPAAVAARAPTVERRPEVERSPRRRK</sequence>
<feature type="transmembrane region" description="Helical" evidence="8">
    <location>
        <begin position="12"/>
        <end position="30"/>
    </location>
</feature>
<keyword evidence="4 8" id="KW-0256">Endoplasmic reticulum</keyword>
<dbReference type="GO" id="GO:0005789">
    <property type="term" value="C:endoplasmic reticulum membrane"/>
    <property type="evidence" value="ECO:0007669"/>
    <property type="project" value="UniProtKB-SubCell"/>
</dbReference>
<name>A0A8C5CU82_GADMO</name>
<feature type="compositionally biased region" description="Low complexity" evidence="9">
    <location>
        <begin position="673"/>
        <end position="694"/>
    </location>
</feature>
<dbReference type="GO" id="GO:0051604">
    <property type="term" value="P:protein maturation"/>
    <property type="evidence" value="ECO:0007669"/>
    <property type="project" value="InterPro"/>
</dbReference>
<keyword evidence="3 8" id="KW-0812">Transmembrane</keyword>
<evidence type="ECO:0000259" key="10">
    <source>
        <dbReference type="Pfam" id="PF06762"/>
    </source>
</evidence>
<feature type="transmembrane region" description="Helical" evidence="8">
    <location>
        <begin position="391"/>
        <end position="412"/>
    </location>
</feature>
<evidence type="ECO:0000256" key="4">
    <source>
        <dbReference type="ARBA" id="ARBA00022824"/>
    </source>
</evidence>
<keyword evidence="5 8" id="KW-1133">Transmembrane helix</keyword>
<comment type="function">
    <text evidence="8">Involved in the maturation of specific proteins in the endoplasmic reticulum.</text>
</comment>
<evidence type="ECO:0000256" key="8">
    <source>
        <dbReference type="RuleBase" id="RU361229"/>
    </source>
</evidence>
<dbReference type="PANTHER" id="PTHR14463:SF5">
    <property type="entry name" value="LIPASE MATURATION FACTOR 2"/>
    <property type="match status" value="1"/>
</dbReference>
<dbReference type="InterPro" id="IPR057434">
    <property type="entry name" value="LMF1/2_N"/>
</dbReference>
<feature type="region of interest" description="Disordered" evidence="9">
    <location>
        <begin position="657"/>
        <end position="710"/>
    </location>
</feature>
<dbReference type="OMA" id="EAMRITI"/>
<feature type="compositionally biased region" description="Basic and acidic residues" evidence="9">
    <location>
        <begin position="695"/>
        <end position="710"/>
    </location>
</feature>
<dbReference type="PANTHER" id="PTHR14463">
    <property type="entry name" value="LIPASE MATURATION FACTOR"/>
    <property type="match status" value="1"/>
</dbReference>
<feature type="transmembrane region" description="Helical" evidence="8">
    <location>
        <begin position="219"/>
        <end position="241"/>
    </location>
</feature>
<reference evidence="12" key="1">
    <citation type="submission" date="2025-08" db="UniProtKB">
        <authorList>
            <consortium name="Ensembl"/>
        </authorList>
    </citation>
    <scope>IDENTIFICATION</scope>
</reference>
<keyword evidence="7" id="KW-0325">Glycoprotein</keyword>
<feature type="transmembrane region" description="Helical" evidence="8">
    <location>
        <begin position="132"/>
        <end position="150"/>
    </location>
</feature>
<feature type="transmembrane region" description="Helical" evidence="8">
    <location>
        <begin position="360"/>
        <end position="385"/>
    </location>
</feature>
<feature type="transmembrane region" description="Helical" evidence="8">
    <location>
        <begin position="81"/>
        <end position="99"/>
    </location>
</feature>
<evidence type="ECO:0000256" key="5">
    <source>
        <dbReference type="ARBA" id="ARBA00022989"/>
    </source>
</evidence>
<evidence type="ECO:0000256" key="3">
    <source>
        <dbReference type="ARBA" id="ARBA00022692"/>
    </source>
</evidence>
<evidence type="ECO:0000256" key="9">
    <source>
        <dbReference type="SAM" id="MobiDB-lite"/>
    </source>
</evidence>